<reference evidence="5 6" key="1">
    <citation type="journal article" date="2013" name="Curr. Biol.">
        <title>The Genome of the Foraminiferan Reticulomyxa filosa.</title>
        <authorList>
            <person name="Glockner G."/>
            <person name="Hulsmann N."/>
            <person name="Schleicher M."/>
            <person name="Noegel A.A."/>
            <person name="Eichinger L."/>
            <person name="Gallinger C."/>
            <person name="Pawlowski J."/>
            <person name="Sierra R."/>
            <person name="Euteneuer U."/>
            <person name="Pillet L."/>
            <person name="Moustafa A."/>
            <person name="Platzer M."/>
            <person name="Groth M."/>
            <person name="Szafranski K."/>
            <person name="Schliwa M."/>
        </authorList>
    </citation>
    <scope>NUCLEOTIDE SEQUENCE [LARGE SCALE GENOMIC DNA]</scope>
</reference>
<dbReference type="Pfam" id="PF03133">
    <property type="entry name" value="TTL"/>
    <property type="match status" value="2"/>
</dbReference>
<name>X6NGW2_RETFI</name>
<dbReference type="PANTHER" id="PTHR12241:SF118">
    <property type="entry name" value="TUBULIN POLYGLUTAMYLASE TTLL2-RELATED"/>
    <property type="match status" value="1"/>
</dbReference>
<dbReference type="EMBL" id="ASPP01008434">
    <property type="protein sequence ID" value="ETO25555.1"/>
    <property type="molecule type" value="Genomic_DNA"/>
</dbReference>
<comment type="caution">
    <text evidence="5">The sequence shown here is derived from an EMBL/GenBank/DDBJ whole genome shotgun (WGS) entry which is preliminary data.</text>
</comment>
<evidence type="ECO:0000313" key="5">
    <source>
        <dbReference type="EMBL" id="ETO25555.1"/>
    </source>
</evidence>
<keyword evidence="1" id="KW-0436">Ligase</keyword>
<dbReference type="GO" id="GO:0005524">
    <property type="term" value="F:ATP binding"/>
    <property type="evidence" value="ECO:0007669"/>
    <property type="project" value="UniProtKB-KW"/>
</dbReference>
<evidence type="ECO:0000256" key="1">
    <source>
        <dbReference type="ARBA" id="ARBA00022598"/>
    </source>
</evidence>
<dbReference type="AlphaFoldDB" id="X6NGW2"/>
<keyword evidence="2" id="KW-0547">Nucleotide-binding</keyword>
<proteinExistence type="predicted"/>
<feature type="compositionally biased region" description="Low complexity" evidence="4">
    <location>
        <begin position="43"/>
        <end position="54"/>
    </location>
</feature>
<dbReference type="InterPro" id="IPR013815">
    <property type="entry name" value="ATP_grasp_subdomain_1"/>
</dbReference>
<keyword evidence="6" id="KW-1185">Reference proteome</keyword>
<dbReference type="GO" id="GO:0000226">
    <property type="term" value="P:microtubule cytoskeleton organization"/>
    <property type="evidence" value="ECO:0007669"/>
    <property type="project" value="TreeGrafter"/>
</dbReference>
<dbReference type="InterPro" id="IPR004344">
    <property type="entry name" value="TTL/TTLL_fam"/>
</dbReference>
<dbReference type="GO" id="GO:0070740">
    <property type="term" value="F:tubulin-glutamic acid ligase activity"/>
    <property type="evidence" value="ECO:0007669"/>
    <property type="project" value="TreeGrafter"/>
</dbReference>
<accession>X6NGW2</accession>
<evidence type="ECO:0000256" key="2">
    <source>
        <dbReference type="ARBA" id="ARBA00022741"/>
    </source>
</evidence>
<dbReference type="Gene3D" id="3.30.1490.20">
    <property type="entry name" value="ATP-grasp fold, A domain"/>
    <property type="match status" value="1"/>
</dbReference>
<evidence type="ECO:0000313" key="6">
    <source>
        <dbReference type="Proteomes" id="UP000023152"/>
    </source>
</evidence>
<keyword evidence="3" id="KW-0067">ATP-binding</keyword>
<organism evidence="5 6">
    <name type="scientific">Reticulomyxa filosa</name>
    <dbReference type="NCBI Taxonomy" id="46433"/>
    <lineage>
        <taxon>Eukaryota</taxon>
        <taxon>Sar</taxon>
        <taxon>Rhizaria</taxon>
        <taxon>Retaria</taxon>
        <taxon>Foraminifera</taxon>
        <taxon>Monothalamids</taxon>
        <taxon>Reticulomyxidae</taxon>
        <taxon>Reticulomyxa</taxon>
    </lineage>
</organism>
<protein>
    <submittedName>
        <fullName evidence="5">Uncharacterized protein</fullName>
    </submittedName>
</protein>
<dbReference type="PANTHER" id="PTHR12241">
    <property type="entry name" value="TUBULIN POLYGLUTAMYLASE"/>
    <property type="match status" value="1"/>
</dbReference>
<sequence>MKSNFGKIYEYFPETWIFPSQYSEFVSMTKANKEGDNDENNDRTNTNTDETNGTSDRIWIAKPCCGRRGKDITIFKNITEFACKQSPLLVGGYKFDLRMKKNNNTKKSDIYKIDDLANHYVHLTNTSLNKWSGTFGLEKEVIGSGSKWTLSKLWEYLKTEKKIDVDELWKRICEISILTFLPIVKDVQQSNNCFELFGFDILIDGNKEFFFL</sequence>
<evidence type="ECO:0000256" key="3">
    <source>
        <dbReference type="ARBA" id="ARBA00022840"/>
    </source>
</evidence>
<evidence type="ECO:0000256" key="4">
    <source>
        <dbReference type="SAM" id="MobiDB-lite"/>
    </source>
</evidence>
<dbReference type="GO" id="GO:0015631">
    <property type="term" value="F:tubulin binding"/>
    <property type="evidence" value="ECO:0007669"/>
    <property type="project" value="TreeGrafter"/>
</dbReference>
<dbReference type="GO" id="GO:0036064">
    <property type="term" value="C:ciliary basal body"/>
    <property type="evidence" value="ECO:0007669"/>
    <property type="project" value="TreeGrafter"/>
</dbReference>
<dbReference type="OrthoDB" id="202825at2759"/>
<dbReference type="Proteomes" id="UP000023152">
    <property type="component" value="Unassembled WGS sequence"/>
</dbReference>
<feature type="region of interest" description="Disordered" evidence="4">
    <location>
        <begin position="32"/>
        <end position="54"/>
    </location>
</feature>
<gene>
    <name evidence="5" type="ORF">RFI_11582</name>
</gene>
<dbReference type="PROSITE" id="PS51221">
    <property type="entry name" value="TTL"/>
    <property type="match status" value="1"/>
</dbReference>
<dbReference type="Gene3D" id="3.30.470.20">
    <property type="entry name" value="ATP-grasp fold, B domain"/>
    <property type="match status" value="1"/>
</dbReference>